<keyword evidence="1" id="KW-0472">Membrane</keyword>
<comment type="caution">
    <text evidence="4">The sequence shown here is derived from an EMBL/GenBank/DDBJ whole genome shotgun (WGS) entry which is preliminary data.</text>
</comment>
<dbReference type="InterPro" id="IPR011622">
    <property type="entry name" value="7TMR_DISM_rcpt_extracell_dom2"/>
</dbReference>
<feature type="transmembrane region" description="Helical" evidence="1">
    <location>
        <begin position="211"/>
        <end position="227"/>
    </location>
</feature>
<accession>A0A098LGY6</accession>
<feature type="transmembrane region" description="Helical" evidence="1">
    <location>
        <begin position="331"/>
        <end position="351"/>
    </location>
</feature>
<evidence type="ECO:0000256" key="1">
    <source>
        <dbReference type="SAM" id="Phobius"/>
    </source>
</evidence>
<name>A0A098LGY6_9BACT</name>
<dbReference type="AlphaFoldDB" id="A0A098LGY6"/>
<dbReference type="InterPro" id="IPR011623">
    <property type="entry name" value="7TMR_DISM_rcpt_extracell_dom1"/>
</dbReference>
<dbReference type="Pfam" id="PF07695">
    <property type="entry name" value="7TMR-DISM_7TM"/>
    <property type="match status" value="1"/>
</dbReference>
<evidence type="ECO:0000259" key="2">
    <source>
        <dbReference type="Pfam" id="PF07695"/>
    </source>
</evidence>
<protein>
    <submittedName>
        <fullName evidence="4">Chromosome segregation ATPase</fullName>
    </submittedName>
</protein>
<evidence type="ECO:0000313" key="5">
    <source>
        <dbReference type="Proteomes" id="UP000030185"/>
    </source>
</evidence>
<dbReference type="STRING" id="153721.MYP_2587"/>
<dbReference type="EMBL" id="BBLT01000004">
    <property type="protein sequence ID" value="GAL85358.1"/>
    <property type="molecule type" value="Genomic_DNA"/>
</dbReference>
<dbReference type="Proteomes" id="UP000030185">
    <property type="component" value="Unassembled WGS sequence"/>
</dbReference>
<dbReference type="eggNOG" id="COG3677">
    <property type="taxonomic scope" value="Bacteria"/>
</dbReference>
<feature type="transmembrane region" description="Helical" evidence="1">
    <location>
        <begin position="308"/>
        <end position="324"/>
    </location>
</feature>
<evidence type="ECO:0000259" key="3">
    <source>
        <dbReference type="Pfam" id="PF07696"/>
    </source>
</evidence>
<dbReference type="Pfam" id="PF07696">
    <property type="entry name" value="7TMR-DISMED2"/>
    <property type="match status" value="1"/>
</dbReference>
<feature type="transmembrane region" description="Helical" evidence="1">
    <location>
        <begin position="363"/>
        <end position="381"/>
    </location>
</feature>
<keyword evidence="1" id="KW-0812">Transmembrane</keyword>
<dbReference type="RefSeq" id="WP_052430150.1">
    <property type="nucleotide sequence ID" value="NZ_BBLT01000004.1"/>
</dbReference>
<reference evidence="4 5" key="1">
    <citation type="submission" date="2014-09" db="EMBL/GenBank/DDBJ databases">
        <title>Sporocytophaga myxococcoides PG-01 genome sequencing.</title>
        <authorList>
            <person name="Liu L."/>
            <person name="Gao P.J."/>
            <person name="Chen G.J."/>
            <person name="Wang L.S."/>
        </authorList>
    </citation>
    <scope>NUCLEOTIDE SEQUENCE [LARGE SCALE GENOMIC DNA]</scope>
    <source>
        <strain evidence="4 5">PG-01</strain>
    </source>
</reference>
<keyword evidence="1" id="KW-1133">Transmembrane helix</keyword>
<organism evidence="4 5">
    <name type="scientific">Sporocytophaga myxococcoides</name>
    <dbReference type="NCBI Taxonomy" id="153721"/>
    <lineage>
        <taxon>Bacteria</taxon>
        <taxon>Pseudomonadati</taxon>
        <taxon>Bacteroidota</taxon>
        <taxon>Cytophagia</taxon>
        <taxon>Cytophagales</taxon>
        <taxon>Cytophagaceae</taxon>
        <taxon>Sporocytophaga</taxon>
    </lineage>
</organism>
<proteinExistence type="predicted"/>
<dbReference type="Gene3D" id="2.60.40.2380">
    <property type="match status" value="1"/>
</dbReference>
<feature type="transmembrane region" description="Helical" evidence="1">
    <location>
        <begin position="182"/>
        <end position="204"/>
    </location>
</feature>
<evidence type="ECO:0000313" key="4">
    <source>
        <dbReference type="EMBL" id="GAL85358.1"/>
    </source>
</evidence>
<feature type="transmembrane region" description="Helical" evidence="1">
    <location>
        <begin position="247"/>
        <end position="268"/>
    </location>
</feature>
<sequence>MNNQFLGFLILLAGLILPIGKIYAEINLTDQTEDLIIQGREGEWMEDFSGKKSFLEIASKGTFSKSESGVLRNFNPSSVYWIRFNVKNNASKDKKWVLESLTPNIKLLDVWIPDENGVIRQYTSGLLHQNAKSYPHKNYVFDLPSALHKYTVYARIYSPNDTGLEFKIRSQHYFTAYALYEYFFLGIYYGCLLLMLIYNLLLYLTNKERVYIFYSVYVTACIFLSLTEDGLGVEVFWKGFSSESLYLYYYIAPLVFLISSVFYARAFLNLKINFPQADKALLFLTLLYTGYVGIEAVRNSKFSLPELYIVPFVLIYIISIYIYIKGYKAARFFILGYTVVFISLIILQLRLNKILEPDIFSVYVFNYGILAEAMILSFALGDRLKMIRKEKAEADKQIMIHLNENNDLKGQLVLELKEKNQLADKVNRELDMKVQERTKALQQKTDELALAHDKLELYSKKLADMNIKLDLDNWKLKTKVKEERKARIVSEEISIEEFLTTFPDQSACLRYLEELKWAEGYSCRKCRNTKFSEKNFSRKCTKCNYIESPTSNTLFHGIKIPLNKAFYLLYCTNLKTGKYTLDELSLKLEIGKNTCWEFRKRVQQRQEEKRKTLKIKETENWELLIMD</sequence>
<keyword evidence="5" id="KW-1185">Reference proteome</keyword>
<dbReference type="OrthoDB" id="9783459at2"/>
<feature type="domain" description="7TM-DISM receptor extracellular" evidence="2">
    <location>
        <begin position="181"/>
        <end position="383"/>
    </location>
</feature>
<gene>
    <name evidence="4" type="ORF">MYP_2587</name>
</gene>
<feature type="transmembrane region" description="Helical" evidence="1">
    <location>
        <begin position="280"/>
        <end position="296"/>
    </location>
</feature>
<feature type="domain" description="7TM-DISM receptor extracellular" evidence="3">
    <location>
        <begin position="42"/>
        <end position="168"/>
    </location>
</feature>